<accession>A0AAV6MC76</accession>
<protein>
    <recommendedName>
        <fullName evidence="6">Small ribosomal subunit protein uS14m</fullName>
    </recommendedName>
    <alternativeName>
        <fullName evidence="7">Ribosomal protein S14, mitochondrial</fullName>
    </alternativeName>
</protein>
<comment type="subcellular location">
    <subcellularLocation>
        <location evidence="1">Mitochondrion</location>
    </subcellularLocation>
</comment>
<dbReference type="GO" id="GO:0015935">
    <property type="term" value="C:small ribosomal subunit"/>
    <property type="evidence" value="ECO:0007669"/>
    <property type="project" value="TreeGrafter"/>
</dbReference>
<evidence type="ECO:0000256" key="5">
    <source>
        <dbReference type="ARBA" id="ARBA00023274"/>
    </source>
</evidence>
<keyword evidence="3 8" id="KW-0689">Ribosomal protein</keyword>
<evidence type="ECO:0000256" key="3">
    <source>
        <dbReference type="ARBA" id="ARBA00022980"/>
    </source>
</evidence>
<evidence type="ECO:0000313" key="8">
    <source>
        <dbReference type="EMBL" id="KAG6578781.1"/>
    </source>
</evidence>
<dbReference type="GO" id="GO:0005739">
    <property type="term" value="C:mitochondrion"/>
    <property type="evidence" value="ECO:0007669"/>
    <property type="project" value="UniProtKB-SubCell"/>
</dbReference>
<reference evidence="8 9" key="1">
    <citation type="journal article" date="2021" name="Hortic Res">
        <title>The domestication of Cucurbita argyrosperma as revealed by the genome of its wild relative.</title>
        <authorList>
            <person name="Barrera-Redondo J."/>
            <person name="Sanchez-de la Vega G."/>
            <person name="Aguirre-Liguori J.A."/>
            <person name="Castellanos-Morales G."/>
            <person name="Gutierrez-Guerrero Y.T."/>
            <person name="Aguirre-Dugua X."/>
            <person name="Aguirre-Planter E."/>
            <person name="Tenaillon M.I."/>
            <person name="Lira-Saade R."/>
            <person name="Eguiarte L.E."/>
        </authorList>
    </citation>
    <scope>NUCLEOTIDE SEQUENCE [LARGE SCALE GENOMIC DNA]</scope>
    <source>
        <strain evidence="8">JBR-2021</strain>
    </source>
</reference>
<dbReference type="GO" id="GO:0003735">
    <property type="term" value="F:structural constituent of ribosome"/>
    <property type="evidence" value="ECO:0007669"/>
    <property type="project" value="InterPro"/>
</dbReference>
<comment type="similarity">
    <text evidence="2">Belongs to the universal ribosomal protein uS14 family.</text>
</comment>
<evidence type="ECO:0000256" key="1">
    <source>
        <dbReference type="ARBA" id="ARBA00004173"/>
    </source>
</evidence>
<gene>
    <name evidence="8" type="primary">RPS14</name>
    <name evidence="8" type="ORF">SDJN03_23229</name>
</gene>
<dbReference type="InterPro" id="IPR001209">
    <property type="entry name" value="Ribosomal_uS14"/>
</dbReference>
<organism evidence="8 9">
    <name type="scientific">Cucurbita argyrosperma subsp. sororia</name>
    <dbReference type="NCBI Taxonomy" id="37648"/>
    <lineage>
        <taxon>Eukaryota</taxon>
        <taxon>Viridiplantae</taxon>
        <taxon>Streptophyta</taxon>
        <taxon>Embryophyta</taxon>
        <taxon>Tracheophyta</taxon>
        <taxon>Spermatophyta</taxon>
        <taxon>Magnoliopsida</taxon>
        <taxon>eudicotyledons</taxon>
        <taxon>Gunneridae</taxon>
        <taxon>Pentapetalae</taxon>
        <taxon>rosids</taxon>
        <taxon>fabids</taxon>
        <taxon>Cucurbitales</taxon>
        <taxon>Cucurbitaceae</taxon>
        <taxon>Cucurbiteae</taxon>
        <taxon>Cucurbita</taxon>
    </lineage>
</organism>
<evidence type="ECO:0000313" key="9">
    <source>
        <dbReference type="Proteomes" id="UP000685013"/>
    </source>
</evidence>
<keyword evidence="9" id="KW-1185">Reference proteome</keyword>
<evidence type="ECO:0000256" key="7">
    <source>
        <dbReference type="ARBA" id="ARBA00042804"/>
    </source>
</evidence>
<keyword evidence="5" id="KW-0687">Ribonucleoprotein</keyword>
<dbReference type="PANTHER" id="PTHR19836:SF30">
    <property type="entry name" value="RIBOSOMAL PROTEIN S14"/>
    <property type="match status" value="1"/>
</dbReference>
<evidence type="ECO:0000256" key="4">
    <source>
        <dbReference type="ARBA" id="ARBA00023128"/>
    </source>
</evidence>
<sequence>MKLPYHDFALFHRPHFPGLLKVAIVDAFKALRSIEMTEDKRNILDHYRRQLAAKFELKRKLYKAVCNDPSLPNDVREEHRYKLSKLPRNSSFTRLRNRCIFTGRPRGVYQLFRVSHIG</sequence>
<proteinExistence type="inferred from homology"/>
<dbReference type="PANTHER" id="PTHR19836">
    <property type="entry name" value="30S RIBOSOMAL PROTEIN S14"/>
    <property type="match status" value="1"/>
</dbReference>
<evidence type="ECO:0000256" key="6">
    <source>
        <dbReference type="ARBA" id="ARBA00040774"/>
    </source>
</evidence>
<keyword evidence="4" id="KW-0496">Mitochondrion</keyword>
<dbReference type="EMBL" id="JAGKQH010000015">
    <property type="protein sequence ID" value="KAG6578781.1"/>
    <property type="molecule type" value="Genomic_DNA"/>
</dbReference>
<dbReference type="GO" id="GO:0006412">
    <property type="term" value="P:translation"/>
    <property type="evidence" value="ECO:0007669"/>
    <property type="project" value="InterPro"/>
</dbReference>
<evidence type="ECO:0000256" key="2">
    <source>
        <dbReference type="ARBA" id="ARBA00009083"/>
    </source>
</evidence>
<feature type="non-terminal residue" evidence="8">
    <location>
        <position position="1"/>
    </location>
</feature>
<name>A0AAV6MC76_9ROSI</name>
<dbReference type="FunFam" id="1.10.287.1480:FF:000001">
    <property type="entry name" value="30S ribosomal protein S14"/>
    <property type="match status" value="1"/>
</dbReference>
<dbReference type="Proteomes" id="UP000685013">
    <property type="component" value="Chromosome 15"/>
</dbReference>
<dbReference type="Pfam" id="PF00253">
    <property type="entry name" value="Ribosomal_S14"/>
    <property type="match status" value="1"/>
</dbReference>
<comment type="caution">
    <text evidence="8">The sequence shown here is derived from an EMBL/GenBank/DDBJ whole genome shotgun (WGS) entry which is preliminary data.</text>
</comment>
<dbReference type="AlphaFoldDB" id="A0AAV6MC76"/>